<keyword evidence="1" id="KW-0217">Developmental protein</keyword>
<evidence type="ECO:0000256" key="1">
    <source>
        <dbReference type="ARBA" id="ARBA00022473"/>
    </source>
</evidence>
<dbReference type="GO" id="GO:0045944">
    <property type="term" value="P:positive regulation of transcription by RNA polymerase II"/>
    <property type="evidence" value="ECO:0000318"/>
    <property type="project" value="GO_Central"/>
</dbReference>
<dbReference type="InterPro" id="IPR036638">
    <property type="entry name" value="HLH_DNA-bd_sf"/>
</dbReference>
<dbReference type="Pfam" id="PF12533">
    <property type="entry name" value="Neuro_bHLH"/>
    <property type="match status" value="1"/>
</dbReference>
<dbReference type="CDD" id="cd11427">
    <property type="entry name" value="bHLH_TS_NeuroD"/>
    <property type="match status" value="1"/>
</dbReference>
<evidence type="ECO:0000313" key="11">
    <source>
        <dbReference type="Proteomes" id="UP000015101"/>
    </source>
</evidence>
<dbReference type="FunFam" id="4.10.280.10:FF:000006">
    <property type="entry name" value="Neurogenic differentiation factor"/>
    <property type="match status" value="1"/>
</dbReference>
<dbReference type="KEGG" id="hro:HELRODRAFT_70666"/>
<dbReference type="RefSeq" id="XP_009031149.1">
    <property type="nucleotide sequence ID" value="XM_009032901.1"/>
</dbReference>
<dbReference type="GO" id="GO:0000981">
    <property type="term" value="F:DNA-binding transcription factor activity, RNA polymerase II-specific"/>
    <property type="evidence" value="ECO:0000318"/>
    <property type="project" value="GO_Central"/>
</dbReference>
<dbReference type="Pfam" id="PF00010">
    <property type="entry name" value="HLH"/>
    <property type="match status" value="1"/>
</dbReference>
<proteinExistence type="predicted"/>
<dbReference type="eggNOG" id="KOG3898">
    <property type="taxonomic scope" value="Eukaryota"/>
</dbReference>
<dbReference type="InParanoid" id="T1G0A2"/>
<dbReference type="EnsemblMetazoa" id="HelroT70666">
    <property type="protein sequence ID" value="HelroP70666"/>
    <property type="gene ID" value="HelroG70666"/>
</dbReference>
<dbReference type="SMART" id="SM00353">
    <property type="entry name" value="HLH"/>
    <property type="match status" value="1"/>
</dbReference>
<dbReference type="EMBL" id="KB097753">
    <property type="protein sequence ID" value="ESN90435.1"/>
    <property type="molecule type" value="Genomic_DNA"/>
</dbReference>
<dbReference type="STRING" id="6412.T1G0A2"/>
<keyword evidence="11" id="KW-1185">Reference proteome</keyword>
<keyword evidence="4" id="KW-0805">Transcription regulation</keyword>
<keyword evidence="3" id="KW-0524">Neurogenesis</keyword>
<dbReference type="InterPro" id="IPR022575">
    <property type="entry name" value="NeuroD_DUF"/>
</dbReference>
<keyword evidence="5" id="KW-0238">DNA-binding</keyword>
<dbReference type="GO" id="GO:0061564">
    <property type="term" value="P:axon development"/>
    <property type="evidence" value="ECO:0000318"/>
    <property type="project" value="GO_Central"/>
</dbReference>
<sequence>MTKARAAKLRARRIKANARERNRMHGLNDALDRLRKHVPCYSKTQKLSKIETLRLARNYIGALADVLKRGERPAPLQFAKALSSGLSQNTVNLVAGSLQINPRALMTEAGFFPPAIPSQFPFH</sequence>
<evidence type="ECO:0000256" key="3">
    <source>
        <dbReference type="ARBA" id="ARBA00022902"/>
    </source>
</evidence>
<dbReference type="OrthoDB" id="10039134at2759"/>
<dbReference type="InterPro" id="IPR050359">
    <property type="entry name" value="bHLH_transcription_factors"/>
</dbReference>
<protein>
    <recommendedName>
        <fullName evidence="8">BHLH domain-containing protein</fullName>
    </recommendedName>
</protein>
<dbReference type="GO" id="GO:0070888">
    <property type="term" value="F:E-box binding"/>
    <property type="evidence" value="ECO:0000318"/>
    <property type="project" value="GO_Central"/>
</dbReference>
<dbReference type="GO" id="GO:0046983">
    <property type="term" value="F:protein dimerization activity"/>
    <property type="evidence" value="ECO:0007669"/>
    <property type="project" value="InterPro"/>
</dbReference>
<reference evidence="9 11" key="2">
    <citation type="journal article" date="2013" name="Nature">
        <title>Insights into bilaterian evolution from three spiralian genomes.</title>
        <authorList>
            <person name="Simakov O."/>
            <person name="Marletaz F."/>
            <person name="Cho S.J."/>
            <person name="Edsinger-Gonzales E."/>
            <person name="Havlak P."/>
            <person name="Hellsten U."/>
            <person name="Kuo D.H."/>
            <person name="Larsson T."/>
            <person name="Lv J."/>
            <person name="Arendt D."/>
            <person name="Savage R."/>
            <person name="Osoegawa K."/>
            <person name="de Jong P."/>
            <person name="Grimwood J."/>
            <person name="Chapman J.A."/>
            <person name="Shapiro H."/>
            <person name="Aerts A."/>
            <person name="Otillar R.P."/>
            <person name="Terry A.Y."/>
            <person name="Boore J.L."/>
            <person name="Grigoriev I.V."/>
            <person name="Lindberg D.R."/>
            <person name="Seaver E.C."/>
            <person name="Weisblat D.A."/>
            <person name="Putnam N.H."/>
            <person name="Rokhsar D.S."/>
        </authorList>
    </citation>
    <scope>NUCLEOTIDE SEQUENCE</scope>
</reference>
<dbReference type="Proteomes" id="UP000015101">
    <property type="component" value="Unassembled WGS sequence"/>
</dbReference>
<evidence type="ECO:0000256" key="7">
    <source>
        <dbReference type="ARBA" id="ARBA00023242"/>
    </source>
</evidence>
<dbReference type="PANTHER" id="PTHR19290">
    <property type="entry name" value="BASIC HELIX-LOOP-HELIX PROTEIN NEUROGENIN-RELATED"/>
    <property type="match status" value="1"/>
</dbReference>
<name>T1G0A2_HELRO</name>
<feature type="domain" description="BHLH" evidence="8">
    <location>
        <begin position="11"/>
        <end position="63"/>
    </location>
</feature>
<evidence type="ECO:0000259" key="8">
    <source>
        <dbReference type="PROSITE" id="PS50888"/>
    </source>
</evidence>
<dbReference type="OMA" id="YSSCINQ"/>
<dbReference type="GeneID" id="20214500"/>
<keyword evidence="7" id="KW-0539">Nucleus</keyword>
<evidence type="ECO:0000256" key="5">
    <source>
        <dbReference type="ARBA" id="ARBA00023125"/>
    </source>
</evidence>
<dbReference type="CTD" id="20214500"/>
<evidence type="ECO:0000313" key="10">
    <source>
        <dbReference type="EnsemblMetazoa" id="HelroP70666"/>
    </source>
</evidence>
<evidence type="ECO:0000256" key="4">
    <source>
        <dbReference type="ARBA" id="ARBA00023015"/>
    </source>
</evidence>
<evidence type="ECO:0000313" key="9">
    <source>
        <dbReference type="EMBL" id="ESN90435.1"/>
    </source>
</evidence>
<evidence type="ECO:0000256" key="2">
    <source>
        <dbReference type="ARBA" id="ARBA00022782"/>
    </source>
</evidence>
<dbReference type="GO" id="GO:0005634">
    <property type="term" value="C:nucleus"/>
    <property type="evidence" value="ECO:0000318"/>
    <property type="project" value="GO_Central"/>
</dbReference>
<dbReference type="InterPro" id="IPR011598">
    <property type="entry name" value="bHLH_dom"/>
</dbReference>
<dbReference type="EMBL" id="AMQM01002255">
    <property type="status" value="NOT_ANNOTATED_CDS"/>
    <property type="molecule type" value="Genomic_DNA"/>
</dbReference>
<organism evidence="10 11">
    <name type="scientific">Helobdella robusta</name>
    <name type="common">Californian leech</name>
    <dbReference type="NCBI Taxonomy" id="6412"/>
    <lineage>
        <taxon>Eukaryota</taxon>
        <taxon>Metazoa</taxon>
        <taxon>Spiralia</taxon>
        <taxon>Lophotrochozoa</taxon>
        <taxon>Annelida</taxon>
        <taxon>Clitellata</taxon>
        <taxon>Hirudinea</taxon>
        <taxon>Rhynchobdellida</taxon>
        <taxon>Glossiphoniidae</taxon>
        <taxon>Helobdella</taxon>
    </lineage>
</organism>
<dbReference type="PANTHER" id="PTHR19290:SF134">
    <property type="entry name" value="NEUROGENIC DIFFERENTIATION FACTOR 1"/>
    <property type="match status" value="1"/>
</dbReference>
<evidence type="ECO:0000256" key="6">
    <source>
        <dbReference type="ARBA" id="ARBA00023163"/>
    </source>
</evidence>
<accession>T1G0A2</accession>
<keyword evidence="2" id="KW-0221">Differentiation</keyword>
<reference evidence="11" key="1">
    <citation type="submission" date="2012-12" db="EMBL/GenBank/DDBJ databases">
        <authorList>
            <person name="Hellsten U."/>
            <person name="Grimwood J."/>
            <person name="Chapman J.A."/>
            <person name="Shapiro H."/>
            <person name="Aerts A."/>
            <person name="Otillar R.P."/>
            <person name="Terry A.Y."/>
            <person name="Boore J.L."/>
            <person name="Simakov O."/>
            <person name="Marletaz F."/>
            <person name="Cho S.-J."/>
            <person name="Edsinger-Gonzales E."/>
            <person name="Havlak P."/>
            <person name="Kuo D.-H."/>
            <person name="Larsson T."/>
            <person name="Lv J."/>
            <person name="Arendt D."/>
            <person name="Savage R."/>
            <person name="Osoegawa K."/>
            <person name="de Jong P."/>
            <person name="Lindberg D.R."/>
            <person name="Seaver E.C."/>
            <person name="Weisblat D.A."/>
            <person name="Putnam N.H."/>
            <person name="Grigoriev I.V."/>
            <person name="Rokhsar D.S."/>
        </authorList>
    </citation>
    <scope>NUCLEOTIDE SEQUENCE</scope>
</reference>
<dbReference type="Gene3D" id="4.10.280.10">
    <property type="entry name" value="Helix-loop-helix DNA-binding domain"/>
    <property type="match status" value="1"/>
</dbReference>
<dbReference type="PROSITE" id="PS50888">
    <property type="entry name" value="BHLH"/>
    <property type="match status" value="1"/>
</dbReference>
<dbReference type="AlphaFoldDB" id="T1G0A2"/>
<dbReference type="GO" id="GO:0007423">
    <property type="term" value="P:sensory organ development"/>
    <property type="evidence" value="ECO:0000318"/>
    <property type="project" value="GO_Central"/>
</dbReference>
<dbReference type="SUPFAM" id="SSF47459">
    <property type="entry name" value="HLH, helix-loop-helix DNA-binding domain"/>
    <property type="match status" value="1"/>
</dbReference>
<keyword evidence="6" id="KW-0804">Transcription</keyword>
<reference evidence="10" key="3">
    <citation type="submission" date="2015-06" db="UniProtKB">
        <authorList>
            <consortium name="EnsemblMetazoa"/>
        </authorList>
    </citation>
    <scope>IDENTIFICATION</scope>
</reference>
<gene>
    <name evidence="10" type="primary">20214500</name>
    <name evidence="9" type="ORF">HELRODRAFT_70666</name>
</gene>
<dbReference type="HOGENOM" id="CLU_156310_0_0_1"/>